<feature type="compositionally biased region" description="Basic and acidic residues" evidence="3">
    <location>
        <begin position="728"/>
        <end position="737"/>
    </location>
</feature>
<dbReference type="OrthoDB" id="108903at2"/>
<feature type="compositionally biased region" description="Low complexity" evidence="3">
    <location>
        <begin position="739"/>
        <end position="750"/>
    </location>
</feature>
<dbReference type="Gene3D" id="2.120.10.30">
    <property type="entry name" value="TolB, C-terminal domain"/>
    <property type="match status" value="2"/>
</dbReference>
<evidence type="ECO:0000259" key="5">
    <source>
        <dbReference type="Pfam" id="PF00326"/>
    </source>
</evidence>
<dbReference type="Pfam" id="PF07676">
    <property type="entry name" value="PD40"/>
    <property type="match status" value="2"/>
</dbReference>
<name>Q01Q22_SOLUE</name>
<dbReference type="STRING" id="234267.Acid_7337"/>
<proteinExistence type="predicted"/>
<dbReference type="ESTHER" id="solus-q444s6">
    <property type="family name" value="ACPH_Peptidase_S9"/>
</dbReference>
<keyword evidence="2" id="KW-0720">Serine protease</keyword>
<dbReference type="Pfam" id="PF00326">
    <property type="entry name" value="Peptidase_S9"/>
    <property type="match status" value="1"/>
</dbReference>
<dbReference type="InterPro" id="IPR001375">
    <property type="entry name" value="Peptidase_S9_cat"/>
</dbReference>
<dbReference type="InterPro" id="IPR011659">
    <property type="entry name" value="WD40"/>
</dbReference>
<sequence precursor="true">MRKFIASLGLPVLAMLASAAGKQPITGADVLKIRNVASVAVASDGSFAVYGVQSIHVEPAADSKAEPAYRYRTNLWRIDLNNPNARPEQLTFGDRADSSPAISPDNRTLAFVRTDTPTGVAARPHPQVWLLPLHGPGEAQVITKLENGAAAPVWRPDGKALLVTAQIPISKLEGKPHFDLESPSRDWFDYDRPAPGSKNEIDARPDGDRRALRNWLARNASKDNPTVIDRINFLGEQDLVHEMEIAELYTIDLERDNKATAITRDFYNHSAAQYSPDGRTIVFTSTPAVADHPDRLRRSAVWTMTADGANPHVLLERKDYSFSNPRFTSDGAALVIAGSQTDEPTYRQAHLARFDFKDQKLTWLTDKWDSSARAGKVSADGGVLFATPWQGGEPLLRVSAKGGDVTKLVEGPTGVGAFDEGGGRIVYALISVPDPNELWVREKNGKSRQLTDLNAWVKEKDLVIPEEHWLTRPDGLKVQYWVMNPTHAEAGKRYPWVVEMHGGPSAMWGPGEFSMWWEFQLFCSWGYGVVYANPRGSGGYGYEFQRANFKDWGKSPMNDVLAALEDTEQHNSMVDKDRLFLTGGSYAGYLTAWMIGHDQRFKAASAQRGVYDLSTFYGEANAWSLVPEEFGGYPWEPEIRKLLDEESPITYVNNIRTPFLIIHGSQDFRTGFAQSEMLFRSLKQLNRPVEYVRYPAIGHELTRSGPPLQRMDHMLRIIEFFERYAKNDRPAPTEQKESAATPTATAGARR</sequence>
<dbReference type="InterPro" id="IPR011042">
    <property type="entry name" value="6-blade_b-propeller_TolB-like"/>
</dbReference>
<evidence type="ECO:0000313" key="6">
    <source>
        <dbReference type="EMBL" id="ABJ88248.1"/>
    </source>
</evidence>
<gene>
    <name evidence="6" type="ordered locus">Acid_7337</name>
</gene>
<accession>Q01Q22</accession>
<dbReference type="Gene3D" id="3.40.50.1820">
    <property type="entry name" value="alpha/beta hydrolase"/>
    <property type="match status" value="1"/>
</dbReference>
<evidence type="ECO:0000256" key="2">
    <source>
        <dbReference type="ARBA" id="ARBA00022825"/>
    </source>
</evidence>
<dbReference type="GO" id="GO:0004252">
    <property type="term" value="F:serine-type endopeptidase activity"/>
    <property type="evidence" value="ECO:0007669"/>
    <property type="project" value="TreeGrafter"/>
</dbReference>
<keyword evidence="1" id="KW-0378">Hydrolase</keyword>
<evidence type="ECO:0000256" key="3">
    <source>
        <dbReference type="SAM" id="MobiDB-lite"/>
    </source>
</evidence>
<protein>
    <submittedName>
        <fullName evidence="6">Peptidase S9, prolyl oligopeptidase active site domain protein</fullName>
    </submittedName>
</protein>
<dbReference type="EMBL" id="CP000473">
    <property type="protein sequence ID" value="ABJ88248.1"/>
    <property type="molecule type" value="Genomic_DNA"/>
</dbReference>
<dbReference type="eggNOG" id="COG1506">
    <property type="taxonomic scope" value="Bacteria"/>
</dbReference>
<dbReference type="GO" id="GO:0006508">
    <property type="term" value="P:proteolysis"/>
    <property type="evidence" value="ECO:0007669"/>
    <property type="project" value="InterPro"/>
</dbReference>
<dbReference type="InterPro" id="IPR029058">
    <property type="entry name" value="AB_hydrolase_fold"/>
</dbReference>
<evidence type="ECO:0000256" key="1">
    <source>
        <dbReference type="ARBA" id="ARBA00022801"/>
    </source>
</evidence>
<dbReference type="SUPFAM" id="SSF53474">
    <property type="entry name" value="alpha/beta-Hydrolases"/>
    <property type="match status" value="1"/>
</dbReference>
<organism evidence="6">
    <name type="scientific">Solibacter usitatus (strain Ellin6076)</name>
    <dbReference type="NCBI Taxonomy" id="234267"/>
    <lineage>
        <taxon>Bacteria</taxon>
        <taxon>Pseudomonadati</taxon>
        <taxon>Acidobacteriota</taxon>
        <taxon>Terriglobia</taxon>
        <taxon>Bryobacterales</taxon>
        <taxon>Solibacteraceae</taxon>
        <taxon>Candidatus Solibacter</taxon>
    </lineage>
</organism>
<feature type="signal peptide" evidence="4">
    <location>
        <begin position="1"/>
        <end position="19"/>
    </location>
</feature>
<dbReference type="InParanoid" id="Q01Q22"/>
<dbReference type="eggNOG" id="COG0823">
    <property type="taxonomic scope" value="Bacteria"/>
</dbReference>
<keyword evidence="2" id="KW-0645">Protease</keyword>
<keyword evidence="4" id="KW-0732">Signal</keyword>
<feature type="chain" id="PRO_5004163182" evidence="4">
    <location>
        <begin position="20"/>
        <end position="750"/>
    </location>
</feature>
<dbReference type="HOGENOM" id="CLU_008615_2_1_0"/>
<feature type="region of interest" description="Disordered" evidence="3">
    <location>
        <begin position="728"/>
        <end position="750"/>
    </location>
</feature>
<evidence type="ECO:0000256" key="4">
    <source>
        <dbReference type="SAM" id="SignalP"/>
    </source>
</evidence>
<dbReference type="PANTHER" id="PTHR42776:SF4">
    <property type="entry name" value="ACYLAMINO-ACID-RELEASING ENZYME"/>
    <property type="match status" value="1"/>
</dbReference>
<reference evidence="6" key="1">
    <citation type="submission" date="2006-10" db="EMBL/GenBank/DDBJ databases">
        <title>Complete sequence of Solibacter usitatus Ellin6076.</title>
        <authorList>
            <consortium name="US DOE Joint Genome Institute"/>
            <person name="Copeland A."/>
            <person name="Lucas S."/>
            <person name="Lapidus A."/>
            <person name="Barry K."/>
            <person name="Detter J.C."/>
            <person name="Glavina del Rio T."/>
            <person name="Hammon N."/>
            <person name="Israni S."/>
            <person name="Dalin E."/>
            <person name="Tice H."/>
            <person name="Pitluck S."/>
            <person name="Thompson L.S."/>
            <person name="Brettin T."/>
            <person name="Bruce D."/>
            <person name="Han C."/>
            <person name="Tapia R."/>
            <person name="Gilna P."/>
            <person name="Schmutz J."/>
            <person name="Larimer F."/>
            <person name="Land M."/>
            <person name="Hauser L."/>
            <person name="Kyrpides N."/>
            <person name="Mikhailova N."/>
            <person name="Janssen P.H."/>
            <person name="Kuske C.R."/>
            <person name="Richardson P."/>
        </authorList>
    </citation>
    <scope>NUCLEOTIDE SEQUENCE</scope>
    <source>
        <strain evidence="6">Ellin6076</strain>
    </source>
</reference>
<dbReference type="SUPFAM" id="SSF82171">
    <property type="entry name" value="DPP6 N-terminal domain-like"/>
    <property type="match status" value="1"/>
</dbReference>
<dbReference type="AlphaFoldDB" id="Q01Q22"/>
<feature type="domain" description="Peptidase S9 prolyl oligopeptidase catalytic" evidence="5">
    <location>
        <begin position="516"/>
        <end position="727"/>
    </location>
</feature>
<dbReference type="PANTHER" id="PTHR42776">
    <property type="entry name" value="SERINE PEPTIDASE S9 FAMILY MEMBER"/>
    <property type="match status" value="1"/>
</dbReference>
<dbReference type="KEGG" id="sus:Acid_7337"/>